<protein>
    <submittedName>
        <fullName evidence="1">Uncharacterized protein</fullName>
    </submittedName>
</protein>
<gene>
    <name evidence="1" type="ORF">LH29_10770</name>
</gene>
<organism evidence="1 2">
    <name type="scientific">Draconibacterium sediminis</name>
    <dbReference type="NCBI Taxonomy" id="1544798"/>
    <lineage>
        <taxon>Bacteria</taxon>
        <taxon>Pseudomonadati</taxon>
        <taxon>Bacteroidota</taxon>
        <taxon>Bacteroidia</taxon>
        <taxon>Marinilabiliales</taxon>
        <taxon>Prolixibacteraceae</taxon>
        <taxon>Draconibacterium</taxon>
    </lineage>
</organism>
<accession>A0A0D8JAP3</accession>
<proteinExistence type="predicted"/>
<keyword evidence="2" id="KW-1185">Reference proteome</keyword>
<comment type="caution">
    <text evidence="1">The sequence shown here is derived from an EMBL/GenBank/DDBJ whole genome shotgun (WGS) entry which is preliminary data.</text>
</comment>
<name>A0A0D8JAP3_9BACT</name>
<evidence type="ECO:0000313" key="1">
    <source>
        <dbReference type="EMBL" id="KJF43596.1"/>
    </source>
</evidence>
<evidence type="ECO:0000313" key="2">
    <source>
        <dbReference type="Proteomes" id="UP000032544"/>
    </source>
</evidence>
<dbReference type="EMBL" id="JRHC01000002">
    <property type="protein sequence ID" value="KJF43596.1"/>
    <property type="molecule type" value="Genomic_DNA"/>
</dbReference>
<dbReference type="Proteomes" id="UP000032544">
    <property type="component" value="Unassembled WGS sequence"/>
</dbReference>
<dbReference type="AlphaFoldDB" id="A0A0D8JAP3"/>
<sequence>MEAPAKTVASGNWVLNNNTWKKYFNPVGIPEQLNCGIYLILKSTNTFLRSPIIGKQAEKKGFNLQNCTPIADWRERSSCRLRASFLSNRDEVKAGDEPALTHKNGYDT</sequence>
<reference evidence="1 2" key="1">
    <citation type="submission" date="2014-09" db="EMBL/GenBank/DDBJ databases">
        <title>Draft Genome Sequence of Draconibacterium sp. JN14CK-3.</title>
        <authorList>
            <person name="Dong C."/>
            <person name="Lai Q."/>
            <person name="Shao Z."/>
        </authorList>
    </citation>
    <scope>NUCLEOTIDE SEQUENCE [LARGE SCALE GENOMIC DNA]</scope>
    <source>
        <strain evidence="1 2">JN14CK-3</strain>
    </source>
</reference>